<comment type="similarity">
    <text evidence="7">Belongs to the binding-protein-dependent transport system permease family.</text>
</comment>
<feature type="transmembrane region" description="Helical" evidence="7">
    <location>
        <begin position="112"/>
        <end position="132"/>
    </location>
</feature>
<dbReference type="PANTHER" id="PTHR30193">
    <property type="entry name" value="ABC TRANSPORTER PERMEASE PROTEIN"/>
    <property type="match status" value="1"/>
</dbReference>
<feature type="transmembrane region" description="Helical" evidence="7">
    <location>
        <begin position="79"/>
        <end position="100"/>
    </location>
</feature>
<evidence type="ECO:0000313" key="10">
    <source>
        <dbReference type="Proteomes" id="UP000298246"/>
    </source>
</evidence>
<keyword evidence="3" id="KW-1003">Cell membrane</keyword>
<comment type="caution">
    <text evidence="9">The sequence shown here is derived from an EMBL/GenBank/DDBJ whole genome shotgun (WGS) entry which is preliminary data.</text>
</comment>
<comment type="subcellular location">
    <subcellularLocation>
        <location evidence="1 7">Cell membrane</location>
        <topology evidence="1 7">Multi-pass membrane protein</topology>
    </subcellularLocation>
</comment>
<evidence type="ECO:0000256" key="6">
    <source>
        <dbReference type="ARBA" id="ARBA00023136"/>
    </source>
</evidence>
<dbReference type="InterPro" id="IPR000515">
    <property type="entry name" value="MetI-like"/>
</dbReference>
<evidence type="ECO:0000256" key="3">
    <source>
        <dbReference type="ARBA" id="ARBA00022475"/>
    </source>
</evidence>
<keyword evidence="10" id="KW-1185">Reference proteome</keyword>
<dbReference type="GO" id="GO:0005886">
    <property type="term" value="C:plasma membrane"/>
    <property type="evidence" value="ECO:0007669"/>
    <property type="project" value="UniProtKB-SubCell"/>
</dbReference>
<dbReference type="EMBL" id="MYFO01000039">
    <property type="protein sequence ID" value="TFE84069.1"/>
    <property type="molecule type" value="Genomic_DNA"/>
</dbReference>
<feature type="transmembrane region" description="Helical" evidence="7">
    <location>
        <begin position="12"/>
        <end position="40"/>
    </location>
</feature>
<evidence type="ECO:0000256" key="1">
    <source>
        <dbReference type="ARBA" id="ARBA00004651"/>
    </source>
</evidence>
<sequence length="296" mass="33380">MYPFARGFGKHVPLLLLLLPLGLYVLFGLLPSLGTVVFSFTNMTGLPGQDWHFVGWHNFHRFFFSSDQHERLVAIRRTLVFSAAVTVLQNGIALFVAVLINQRLKGDSFYRAVFFLPVVLGVTVSGLIWKMMFNSMDGPVQKLIGLFGWHSNFLGSYDAAFPLVIFVQIWMYMGYSMVIFLAGLQTIPKDLYEAGYIDGTTPWQAFRNITFPLIAPSFTVNILLSMIGALQTFDTIFVLTQGKFYTNTLAVDVFNAAFNGTLDLGYASSVAMIQFVFVFVVVIVSQYYLRKREVQM</sequence>
<gene>
    <name evidence="9" type="ORF">B5M42_21385</name>
</gene>
<keyword evidence="6 7" id="KW-0472">Membrane</keyword>
<name>A0A4Y8PT08_9BACL</name>
<keyword evidence="2 7" id="KW-0813">Transport</keyword>
<organism evidence="9 10">
    <name type="scientific">Paenibacillus athensensis</name>
    <dbReference type="NCBI Taxonomy" id="1967502"/>
    <lineage>
        <taxon>Bacteria</taxon>
        <taxon>Bacillati</taxon>
        <taxon>Bacillota</taxon>
        <taxon>Bacilli</taxon>
        <taxon>Bacillales</taxon>
        <taxon>Paenibacillaceae</taxon>
        <taxon>Paenibacillus</taxon>
    </lineage>
</organism>
<reference evidence="9 10" key="1">
    <citation type="submission" date="2017-03" db="EMBL/GenBank/DDBJ databases">
        <title>Isolation of Levoglucosan Utilizing Bacteria.</title>
        <authorList>
            <person name="Arya A.S."/>
        </authorList>
    </citation>
    <scope>NUCLEOTIDE SEQUENCE [LARGE SCALE GENOMIC DNA]</scope>
    <source>
        <strain evidence="9 10">MEC069</strain>
    </source>
</reference>
<dbReference type="Proteomes" id="UP000298246">
    <property type="component" value="Unassembled WGS sequence"/>
</dbReference>
<evidence type="ECO:0000259" key="8">
    <source>
        <dbReference type="PROSITE" id="PS50928"/>
    </source>
</evidence>
<keyword evidence="4 7" id="KW-0812">Transmembrane</keyword>
<keyword evidence="5 7" id="KW-1133">Transmembrane helix</keyword>
<dbReference type="SUPFAM" id="SSF161098">
    <property type="entry name" value="MetI-like"/>
    <property type="match status" value="1"/>
</dbReference>
<dbReference type="PROSITE" id="PS50928">
    <property type="entry name" value="ABC_TM1"/>
    <property type="match status" value="1"/>
</dbReference>
<dbReference type="GO" id="GO:0055085">
    <property type="term" value="P:transmembrane transport"/>
    <property type="evidence" value="ECO:0007669"/>
    <property type="project" value="InterPro"/>
</dbReference>
<dbReference type="PANTHER" id="PTHR30193:SF37">
    <property type="entry name" value="INNER MEMBRANE ABC TRANSPORTER PERMEASE PROTEIN YCJO"/>
    <property type="match status" value="1"/>
</dbReference>
<dbReference type="CDD" id="cd06261">
    <property type="entry name" value="TM_PBP2"/>
    <property type="match status" value="1"/>
</dbReference>
<evidence type="ECO:0000256" key="7">
    <source>
        <dbReference type="RuleBase" id="RU363032"/>
    </source>
</evidence>
<proteinExistence type="inferred from homology"/>
<dbReference type="InterPro" id="IPR051393">
    <property type="entry name" value="ABC_transporter_permease"/>
</dbReference>
<feature type="transmembrane region" description="Helical" evidence="7">
    <location>
        <begin position="159"/>
        <end position="184"/>
    </location>
</feature>
<dbReference type="InterPro" id="IPR035906">
    <property type="entry name" value="MetI-like_sf"/>
</dbReference>
<accession>A0A4Y8PT08</accession>
<dbReference type="Pfam" id="PF00528">
    <property type="entry name" value="BPD_transp_1"/>
    <property type="match status" value="1"/>
</dbReference>
<evidence type="ECO:0000256" key="5">
    <source>
        <dbReference type="ARBA" id="ARBA00022989"/>
    </source>
</evidence>
<feature type="transmembrane region" description="Helical" evidence="7">
    <location>
        <begin position="205"/>
        <end position="230"/>
    </location>
</feature>
<evidence type="ECO:0000256" key="4">
    <source>
        <dbReference type="ARBA" id="ARBA00022692"/>
    </source>
</evidence>
<feature type="domain" description="ABC transmembrane type-1" evidence="8">
    <location>
        <begin position="75"/>
        <end position="285"/>
    </location>
</feature>
<dbReference type="OrthoDB" id="9804439at2"/>
<feature type="transmembrane region" description="Helical" evidence="7">
    <location>
        <begin position="264"/>
        <end position="289"/>
    </location>
</feature>
<evidence type="ECO:0000313" key="9">
    <source>
        <dbReference type="EMBL" id="TFE84069.1"/>
    </source>
</evidence>
<dbReference type="AlphaFoldDB" id="A0A4Y8PT08"/>
<protein>
    <submittedName>
        <fullName evidence="9">Sugar ABC transporter permease</fullName>
    </submittedName>
</protein>
<dbReference type="Gene3D" id="1.10.3720.10">
    <property type="entry name" value="MetI-like"/>
    <property type="match status" value="1"/>
</dbReference>
<dbReference type="RefSeq" id="WP_134756571.1">
    <property type="nucleotide sequence ID" value="NZ_MYFO02000015.1"/>
</dbReference>
<evidence type="ECO:0000256" key="2">
    <source>
        <dbReference type="ARBA" id="ARBA00022448"/>
    </source>
</evidence>